<dbReference type="InterPro" id="IPR002869">
    <property type="entry name" value="Pyrv_flavodox_OxRed_cen"/>
</dbReference>
<dbReference type="InterPro" id="IPR009014">
    <property type="entry name" value="Transketo_C/PFOR_II"/>
</dbReference>
<evidence type="ECO:0000313" key="6">
    <source>
        <dbReference type="Proteomes" id="UP001059617"/>
    </source>
</evidence>
<feature type="domain" description="Pyruvate/ketoisovalerate oxidoreductase catalytic" evidence="3">
    <location>
        <begin position="742"/>
        <end position="928"/>
    </location>
</feature>
<dbReference type="InterPro" id="IPR046667">
    <property type="entry name" value="DUF6537"/>
</dbReference>
<sequence>MTDVVSAVTPVGRQRAGYQLTDRYDADDGTVVLTGTQAITRILLDRHRIDRAAGLRTGGLASGYPGSPLGGLDLTLHRAAAALEAEDIRHVPGVNEELAAAVVFGTQQPSPGGFRDGLQGVFGLWYGKSPGVDRCGDAFKHANQFGVSPFGGVIAVAGDDPAAKSSSLPNQSETAFYDALMPVLVPGSTQELLDFGVIGLELSRYSGCWVGLKVVTNVADSVGSVNLAPDRLSLRHPALEIDGEPWQHRQRIDLVPTILVDRERDLLERRHLAAVAFAAANGLNRIEGAVAGAGTDARIGVVAAGKTYYDVRQALADLGLDDAGLRERGVRLLKLGMIYPLDRSVVERFADGLEHVVVVEEKRDFIESALRSALYSTPHRPTVVGKRDRGGRLLVPAHGELGVDRLKPILRRELGLPEPVRTGARSSGPIPLPLLARTSAYCSGCPHNRSTVLPDGAVVGGGVGCHGMSYFDPRLADNQKLAVVPMGSEGVPWIGMAPFSQTGHIFQHLGDGTFSHSGLLAVRACVAANVNITFKILFNGYVAMTGGQEIAGGMSVPALTRELAAEGVKQIIVCAEDPGRYRGVRDLAKGVTVLPRSEVLAAQERLSAVGGVTVLIYDQVCAAEARRLRRSGKLPKPDRKVVINELVCEGCGDCGVKSNCLSVQPVETELGRKTQIHQTSCNSDFSCLDGDCPSFVTVRTTAAATPRRTRPRRAGSGEVPPEPAAKASVSDKAYGVYLVGIGGTGVVTVNQILATAALVDGLHTAGLDQTGMSQKAGAVVSHLQISAAPVDDRAAAVTDGQADLYLVFDLLSGAAPQHLARTGPERTVSVVASSLTPTSAVVTNIATSLPPADALLDRIRGAVGRTTAVDVAQLSRTQFGDETTANVLLLGVAYQVGAVPLSAASIEEAIRLNGVAVDTNIEAFRAGRRHVATPTTLETPAPARRLGAAGLDPTPGAREVARQLLDAADLPAAVREVGELRAAELFDYQHARLAGQYVDAVRRVVTAESERFGTDAVSVEFSRHLFKLLAYKDEYEVARLHLKLDVGAQAAADGSRVRVRYHIHPPFLRALGLRHKLALGGWIRPVFAVLRAMRSVRGTAFDPFGLAAVRRVERSLPDEYTTAVLAALRDDDQDRCLAVARAPDLVRGYETIKLANVARFRAVLARPSEVDG</sequence>
<dbReference type="Gene3D" id="3.40.920.10">
    <property type="entry name" value="Pyruvate-ferredoxin oxidoreductase, PFOR, domain III"/>
    <property type="match status" value="1"/>
</dbReference>
<evidence type="ECO:0000256" key="2">
    <source>
        <dbReference type="SAM" id="MobiDB-lite"/>
    </source>
</evidence>
<dbReference type="PANTHER" id="PTHR48084">
    <property type="entry name" value="2-OXOGLUTARATE OXIDOREDUCTASE SUBUNIT KORB-RELATED"/>
    <property type="match status" value="1"/>
</dbReference>
<name>A0ABY5VSP9_9ACTN</name>
<dbReference type="PANTHER" id="PTHR48084:SF3">
    <property type="entry name" value="SUBUNIT OF PYRUVATE:FLAVODOXIN OXIDOREDUCTASE"/>
    <property type="match status" value="1"/>
</dbReference>
<dbReference type="EMBL" id="CP073720">
    <property type="protein sequence ID" value="UWP79844.1"/>
    <property type="molecule type" value="Genomic_DNA"/>
</dbReference>
<dbReference type="SUPFAM" id="SSF52518">
    <property type="entry name" value="Thiamin diphosphate-binding fold (THDP-binding)"/>
    <property type="match status" value="2"/>
</dbReference>
<gene>
    <name evidence="5" type="ORF">Dfulv_32385</name>
</gene>
<dbReference type="CDD" id="cd07034">
    <property type="entry name" value="TPP_PYR_PFOR_IOR-alpha_like"/>
    <property type="match status" value="1"/>
</dbReference>
<accession>A0ABY5VSP9</accession>
<dbReference type="Proteomes" id="UP001059617">
    <property type="component" value="Chromosome"/>
</dbReference>
<dbReference type="InterPro" id="IPR002880">
    <property type="entry name" value="Pyrv_Fd/Flavodoxin_OxRdtase_N"/>
</dbReference>
<dbReference type="Pfam" id="PF01558">
    <property type="entry name" value="POR"/>
    <property type="match status" value="1"/>
</dbReference>
<evidence type="ECO:0000313" key="5">
    <source>
        <dbReference type="EMBL" id="UWP79844.1"/>
    </source>
</evidence>
<dbReference type="InterPro" id="IPR029061">
    <property type="entry name" value="THDP-binding"/>
</dbReference>
<feature type="domain" description="DUF6537" evidence="4">
    <location>
        <begin position="975"/>
        <end position="1165"/>
    </location>
</feature>
<keyword evidence="6" id="KW-1185">Reference proteome</keyword>
<dbReference type="NCBIfam" id="NF009589">
    <property type="entry name" value="PRK13030.1"/>
    <property type="match status" value="1"/>
</dbReference>
<evidence type="ECO:0000259" key="3">
    <source>
        <dbReference type="Pfam" id="PF01558"/>
    </source>
</evidence>
<dbReference type="Gene3D" id="3.40.50.970">
    <property type="match status" value="1"/>
</dbReference>
<proteinExistence type="predicted"/>
<evidence type="ECO:0000256" key="1">
    <source>
        <dbReference type="ARBA" id="ARBA00023002"/>
    </source>
</evidence>
<keyword evidence="1" id="KW-0560">Oxidoreductase</keyword>
<feature type="region of interest" description="Disordered" evidence="2">
    <location>
        <begin position="703"/>
        <end position="725"/>
    </location>
</feature>
<dbReference type="InterPro" id="IPR019752">
    <property type="entry name" value="Pyrv/ketoisovalerate_OxRed_cat"/>
</dbReference>
<dbReference type="RefSeq" id="WP_259857602.1">
    <property type="nucleotide sequence ID" value="NZ_BAAAST010000001.1"/>
</dbReference>
<reference evidence="5" key="1">
    <citation type="submission" date="2021-04" db="EMBL/GenBank/DDBJ databases">
        <authorList>
            <person name="Hartkoorn R.C."/>
            <person name="Beaudoing E."/>
            <person name="Hot D."/>
        </authorList>
    </citation>
    <scope>NUCLEOTIDE SEQUENCE</scope>
    <source>
        <strain evidence="5">NRRL B-16292</strain>
    </source>
</reference>
<dbReference type="SUPFAM" id="SSF52922">
    <property type="entry name" value="TK C-terminal domain-like"/>
    <property type="match status" value="1"/>
</dbReference>
<dbReference type="NCBIfam" id="NF009588">
    <property type="entry name" value="PRK13029.1"/>
    <property type="match status" value="1"/>
</dbReference>
<organism evidence="5 6">
    <name type="scientific">Dactylosporangium fulvum</name>
    <dbReference type="NCBI Taxonomy" id="53359"/>
    <lineage>
        <taxon>Bacteria</taxon>
        <taxon>Bacillati</taxon>
        <taxon>Actinomycetota</taxon>
        <taxon>Actinomycetes</taxon>
        <taxon>Micromonosporales</taxon>
        <taxon>Micromonosporaceae</taxon>
        <taxon>Dactylosporangium</taxon>
    </lineage>
</organism>
<dbReference type="Pfam" id="PF20169">
    <property type="entry name" value="DUF6537"/>
    <property type="match status" value="1"/>
</dbReference>
<protein>
    <submittedName>
        <fullName evidence="5">Indolepyruvate ferredoxin oxidoreductase family protein</fullName>
    </submittedName>
</protein>
<reference evidence="5" key="2">
    <citation type="submission" date="2022-09" db="EMBL/GenBank/DDBJ databases">
        <title>Biosynthetic gene clusters of Dactylosporangioum fulvum.</title>
        <authorList>
            <person name="Caradec T."/>
        </authorList>
    </citation>
    <scope>NUCLEOTIDE SEQUENCE</scope>
    <source>
        <strain evidence="5">NRRL B-16292</strain>
    </source>
</reference>
<evidence type="ECO:0000259" key="4">
    <source>
        <dbReference type="Pfam" id="PF20169"/>
    </source>
</evidence>
<dbReference type="SUPFAM" id="SSF53323">
    <property type="entry name" value="Pyruvate-ferredoxin oxidoreductase, PFOR, domain III"/>
    <property type="match status" value="1"/>
</dbReference>
<dbReference type="InterPro" id="IPR051457">
    <property type="entry name" value="2-oxoacid:Fd_oxidoreductase"/>
</dbReference>